<gene>
    <name evidence="3" type="ORF">PITCH_A1690003</name>
</gene>
<dbReference type="SUPFAM" id="SSF56601">
    <property type="entry name" value="beta-lactamase/transpeptidase-like"/>
    <property type="match status" value="1"/>
</dbReference>
<proteinExistence type="predicted"/>
<reference evidence="3" key="1">
    <citation type="submission" date="2018-01" db="EMBL/GenBank/DDBJ databases">
        <authorList>
            <person name="Regsiter A."/>
            <person name="William W."/>
        </authorList>
    </citation>
    <scope>NUCLEOTIDE SEQUENCE</scope>
    <source>
        <strain evidence="3">TRIP AH-1</strain>
    </source>
</reference>
<dbReference type="EMBL" id="OJIN01000078">
    <property type="protein sequence ID" value="SPD73106.1"/>
    <property type="molecule type" value="Genomic_DNA"/>
</dbReference>
<dbReference type="Pfam" id="PF00144">
    <property type="entry name" value="Beta-lactamase"/>
    <property type="match status" value="1"/>
</dbReference>
<dbReference type="PANTHER" id="PTHR43283">
    <property type="entry name" value="BETA-LACTAMASE-RELATED"/>
    <property type="match status" value="1"/>
</dbReference>
<sequence>MGNISSNRIRDLLTKGVTDGVFPGAVLLVASRGDIVFFEGTGRLCLAPGEDRVSADTIFDLASLTKPLATTLALMKCVDDGLIRLDQPLKDLVPVALPEDKALITLRLILAHSAGFMDWEPFYPRLAMSAPENRKGLLRQWIINKPLCYRPGEKALYSDLGFMILEMVIEAVTQMDLSTFLTRNFYVPLGLNRTFFSGTVRPVQFGEYQFAATEDCPWRKRVVRGYVHDENAFALGGYSGHAGLFGAAQDVYILVDLLRTHFFGKRDDYLKKETVRAFFKRQNIAPESSWALGWDTPTPGASSSGRYFSEESVGHLGFTGTSVWMDLKKDVVVVFLTNRIHPSRENISIRAFRPILHDTVMEVING</sequence>
<name>A0A445MUF2_9BACT</name>
<evidence type="ECO:0000259" key="2">
    <source>
        <dbReference type="Pfam" id="PF00144"/>
    </source>
</evidence>
<dbReference type="InterPro" id="IPR012338">
    <property type="entry name" value="Beta-lactam/transpept-like"/>
</dbReference>
<organism evidence="3">
    <name type="scientific">uncultured Desulfobacterium sp</name>
    <dbReference type="NCBI Taxonomy" id="201089"/>
    <lineage>
        <taxon>Bacteria</taxon>
        <taxon>Pseudomonadati</taxon>
        <taxon>Thermodesulfobacteriota</taxon>
        <taxon>Desulfobacteria</taxon>
        <taxon>Desulfobacterales</taxon>
        <taxon>Desulfobacteriaceae</taxon>
        <taxon>Desulfobacterium</taxon>
        <taxon>environmental samples</taxon>
    </lineage>
</organism>
<dbReference type="AlphaFoldDB" id="A0A445MUF2"/>
<feature type="domain" description="Beta-lactamase-related" evidence="2">
    <location>
        <begin position="10"/>
        <end position="345"/>
    </location>
</feature>
<protein>
    <recommendedName>
        <fullName evidence="2">Beta-lactamase-related domain-containing protein</fullName>
    </recommendedName>
</protein>
<accession>A0A445MUF2</accession>
<dbReference type="GO" id="GO:0016787">
    <property type="term" value="F:hydrolase activity"/>
    <property type="evidence" value="ECO:0007669"/>
    <property type="project" value="UniProtKB-KW"/>
</dbReference>
<dbReference type="InterPro" id="IPR050789">
    <property type="entry name" value="Diverse_Enzym_Activities"/>
</dbReference>
<evidence type="ECO:0000313" key="3">
    <source>
        <dbReference type="EMBL" id="SPD73106.1"/>
    </source>
</evidence>
<dbReference type="Gene3D" id="3.40.710.10">
    <property type="entry name" value="DD-peptidase/beta-lactamase superfamily"/>
    <property type="match status" value="1"/>
</dbReference>
<evidence type="ECO:0000256" key="1">
    <source>
        <dbReference type="ARBA" id="ARBA00022801"/>
    </source>
</evidence>
<keyword evidence="1" id="KW-0378">Hydrolase</keyword>
<dbReference type="InterPro" id="IPR001466">
    <property type="entry name" value="Beta-lactam-related"/>
</dbReference>
<dbReference type="PANTHER" id="PTHR43283:SF11">
    <property type="entry name" value="BETA-LACTAMASE-RELATED DOMAIN-CONTAINING PROTEIN"/>
    <property type="match status" value="1"/>
</dbReference>